<reference evidence="1" key="1">
    <citation type="journal article" date="2014" name="Front. Microbiol.">
        <title>High frequency of phylogenetically diverse reductive dehalogenase-homologous genes in deep subseafloor sedimentary metagenomes.</title>
        <authorList>
            <person name="Kawai M."/>
            <person name="Futagami T."/>
            <person name="Toyoda A."/>
            <person name="Takaki Y."/>
            <person name="Nishi S."/>
            <person name="Hori S."/>
            <person name="Arai W."/>
            <person name="Tsubouchi T."/>
            <person name="Morono Y."/>
            <person name="Uchiyama I."/>
            <person name="Ito T."/>
            <person name="Fujiyama A."/>
            <person name="Inagaki F."/>
            <person name="Takami H."/>
        </authorList>
    </citation>
    <scope>NUCLEOTIDE SEQUENCE</scope>
    <source>
        <strain evidence="1">Expedition CK06-06</strain>
    </source>
</reference>
<evidence type="ECO:0000313" key="1">
    <source>
        <dbReference type="EMBL" id="GAF84382.1"/>
    </source>
</evidence>
<name>X0T861_9ZZZZ</name>
<dbReference type="AlphaFoldDB" id="X0T861"/>
<dbReference type="EMBL" id="BARS01003578">
    <property type="protein sequence ID" value="GAF84382.1"/>
    <property type="molecule type" value="Genomic_DNA"/>
</dbReference>
<comment type="caution">
    <text evidence="1">The sequence shown here is derived from an EMBL/GenBank/DDBJ whole genome shotgun (WGS) entry which is preliminary data.</text>
</comment>
<sequence length="180" mass="20340">MIGLSEMVIECREFVGMFGGGTIIDLETVGEFDRRFNSTDSRQYAQLRPTIFGYLSGGTLVQYCAEGYSDTFSLVDIMNATLPGLDSPFYALNCHFERGVCVHSCTCVPEPLLDVRGENSRERKWDVRARLGIPTYNDPFNGNGYTCLLEWQNGNYADCLSHNRACLLIERDILEHNQRS</sequence>
<organism evidence="1">
    <name type="scientific">marine sediment metagenome</name>
    <dbReference type="NCBI Taxonomy" id="412755"/>
    <lineage>
        <taxon>unclassified sequences</taxon>
        <taxon>metagenomes</taxon>
        <taxon>ecological metagenomes</taxon>
    </lineage>
</organism>
<accession>X0T861</accession>
<gene>
    <name evidence="1" type="ORF">S01H1_06938</name>
</gene>
<protein>
    <submittedName>
        <fullName evidence="1">Uncharacterized protein</fullName>
    </submittedName>
</protein>
<proteinExistence type="predicted"/>